<accession>A0ABQ4SZL2</accession>
<keyword evidence="2" id="KW-1185">Reference proteome</keyword>
<comment type="caution">
    <text evidence="1">The sequence shown here is derived from an EMBL/GenBank/DDBJ whole genome shotgun (WGS) entry which is preliminary data.</text>
</comment>
<protein>
    <submittedName>
        <fullName evidence="1">Uncharacterized protein</fullName>
    </submittedName>
</protein>
<gene>
    <name evidence="1" type="ORF">AOPFMNJM_2656</name>
</gene>
<sequence>MSAKSEIPLEDRVAPRRLTDAEWAQAGVRPVALPALAAACRNQPIKARTDAAKTGRRGILAMVHEDTPVV</sequence>
<name>A0ABQ4SZL2_9HYPH</name>
<dbReference type="EMBL" id="BPQR01000043">
    <property type="protein sequence ID" value="GJE07328.1"/>
    <property type="molecule type" value="Genomic_DNA"/>
</dbReference>
<reference evidence="1" key="2">
    <citation type="submission" date="2021-08" db="EMBL/GenBank/DDBJ databases">
        <authorList>
            <person name="Tani A."/>
            <person name="Ola A."/>
            <person name="Ogura Y."/>
            <person name="Katsura K."/>
            <person name="Hayashi T."/>
        </authorList>
    </citation>
    <scope>NUCLEOTIDE SEQUENCE</scope>
    <source>
        <strain evidence="1">LMG 23639</strain>
    </source>
</reference>
<reference evidence="1" key="1">
    <citation type="journal article" date="2021" name="Front. Microbiol.">
        <title>Comprehensive Comparative Genomics and Phenotyping of Methylobacterium Species.</title>
        <authorList>
            <person name="Alessa O."/>
            <person name="Ogura Y."/>
            <person name="Fujitani Y."/>
            <person name="Takami H."/>
            <person name="Hayashi T."/>
            <person name="Sahin N."/>
            <person name="Tani A."/>
        </authorList>
    </citation>
    <scope>NUCLEOTIDE SEQUENCE</scope>
    <source>
        <strain evidence="1">LMG 23639</strain>
    </source>
</reference>
<dbReference type="Proteomes" id="UP001055102">
    <property type="component" value="Unassembled WGS sequence"/>
</dbReference>
<organism evidence="1 2">
    <name type="scientific">Methylobacterium jeotgali</name>
    <dbReference type="NCBI Taxonomy" id="381630"/>
    <lineage>
        <taxon>Bacteria</taxon>
        <taxon>Pseudomonadati</taxon>
        <taxon>Pseudomonadota</taxon>
        <taxon>Alphaproteobacteria</taxon>
        <taxon>Hyphomicrobiales</taxon>
        <taxon>Methylobacteriaceae</taxon>
        <taxon>Methylobacterium</taxon>
    </lineage>
</organism>
<proteinExistence type="predicted"/>
<evidence type="ECO:0000313" key="2">
    <source>
        <dbReference type="Proteomes" id="UP001055102"/>
    </source>
</evidence>
<evidence type="ECO:0000313" key="1">
    <source>
        <dbReference type="EMBL" id="GJE07328.1"/>
    </source>
</evidence>